<sequence length="170" mass="18635">MLQPGASVVLDTETHDLYGRVMDIAVIDSHTGEILLNTLVNPEIPVTAEAFDVHHISDAMVDGAPTWDQVLPEVLRVTEGRTVLAYKEEYDRTVIKEDCRRLGLKPGHLGKPATWECLMQARADWEESPGYARLGGDHRALGDAVAALDLLKDLAGAPPWARSRTEKVSA</sequence>
<accession>A0A1E7LA97</accession>
<evidence type="ECO:0000259" key="4">
    <source>
        <dbReference type="SMART" id="SM00479"/>
    </source>
</evidence>
<name>A0A1E7LA97_9ACTN</name>
<dbReference type="PANTHER" id="PTHR30231:SF4">
    <property type="entry name" value="PROTEIN NEN2"/>
    <property type="match status" value="1"/>
</dbReference>
<protein>
    <recommendedName>
        <fullName evidence="4">Exonuclease domain-containing protein</fullName>
    </recommendedName>
</protein>
<organism evidence="5 6">
    <name type="scientific">Streptomyces nanshensis</name>
    <dbReference type="NCBI Taxonomy" id="518642"/>
    <lineage>
        <taxon>Bacteria</taxon>
        <taxon>Bacillati</taxon>
        <taxon>Actinomycetota</taxon>
        <taxon>Actinomycetes</taxon>
        <taxon>Kitasatosporales</taxon>
        <taxon>Streptomycetaceae</taxon>
        <taxon>Streptomyces</taxon>
    </lineage>
</organism>
<keyword evidence="2" id="KW-0378">Hydrolase</keyword>
<dbReference type="PANTHER" id="PTHR30231">
    <property type="entry name" value="DNA POLYMERASE III SUBUNIT EPSILON"/>
    <property type="match status" value="1"/>
</dbReference>
<dbReference type="Proteomes" id="UP000176005">
    <property type="component" value="Unassembled WGS sequence"/>
</dbReference>
<dbReference type="EMBL" id="LJGW01000107">
    <property type="protein sequence ID" value="OEV13021.1"/>
    <property type="molecule type" value="Genomic_DNA"/>
</dbReference>
<dbReference type="InterPro" id="IPR036397">
    <property type="entry name" value="RNaseH_sf"/>
</dbReference>
<dbReference type="SMART" id="SM00479">
    <property type="entry name" value="EXOIII"/>
    <property type="match status" value="1"/>
</dbReference>
<proteinExistence type="predicted"/>
<dbReference type="AlphaFoldDB" id="A0A1E7LA97"/>
<evidence type="ECO:0000313" key="6">
    <source>
        <dbReference type="Proteomes" id="UP000176005"/>
    </source>
</evidence>
<evidence type="ECO:0000256" key="1">
    <source>
        <dbReference type="ARBA" id="ARBA00022722"/>
    </source>
</evidence>
<reference evidence="5 6" key="1">
    <citation type="journal article" date="2016" name="Front. Microbiol.">
        <title>Comparative Genomics Analysis of Streptomyces Species Reveals Their Adaptation to the Marine Environment and Their Diversity at the Genomic Level.</title>
        <authorList>
            <person name="Tian X."/>
            <person name="Zhang Z."/>
            <person name="Yang T."/>
            <person name="Chen M."/>
            <person name="Li J."/>
            <person name="Chen F."/>
            <person name="Yang J."/>
            <person name="Li W."/>
            <person name="Zhang B."/>
            <person name="Zhang Z."/>
            <person name="Wu J."/>
            <person name="Zhang C."/>
            <person name="Long L."/>
            <person name="Xiao J."/>
        </authorList>
    </citation>
    <scope>NUCLEOTIDE SEQUENCE [LARGE SCALE GENOMIC DNA]</scope>
    <source>
        <strain evidence="5 6">SCSIO 10429</strain>
    </source>
</reference>
<feature type="domain" description="Exonuclease" evidence="4">
    <location>
        <begin position="6"/>
        <end position="160"/>
    </location>
</feature>
<comment type="caution">
    <text evidence="5">The sequence shown here is derived from an EMBL/GenBank/DDBJ whole genome shotgun (WGS) entry which is preliminary data.</text>
</comment>
<keyword evidence="6" id="KW-1185">Reference proteome</keyword>
<dbReference type="GO" id="GO:0003676">
    <property type="term" value="F:nucleic acid binding"/>
    <property type="evidence" value="ECO:0007669"/>
    <property type="project" value="InterPro"/>
</dbReference>
<gene>
    <name evidence="5" type="ORF">AN218_05545</name>
</gene>
<keyword evidence="3" id="KW-0269">Exonuclease</keyword>
<evidence type="ECO:0000313" key="5">
    <source>
        <dbReference type="EMBL" id="OEV13021.1"/>
    </source>
</evidence>
<dbReference type="Pfam" id="PF00929">
    <property type="entry name" value="RNase_T"/>
    <property type="match status" value="1"/>
</dbReference>
<evidence type="ECO:0000256" key="3">
    <source>
        <dbReference type="ARBA" id="ARBA00022839"/>
    </source>
</evidence>
<dbReference type="InterPro" id="IPR013520">
    <property type="entry name" value="Ribonucl_H"/>
</dbReference>
<dbReference type="Gene3D" id="3.30.420.10">
    <property type="entry name" value="Ribonuclease H-like superfamily/Ribonuclease H"/>
    <property type="match status" value="1"/>
</dbReference>
<dbReference type="GO" id="GO:0008408">
    <property type="term" value="F:3'-5' exonuclease activity"/>
    <property type="evidence" value="ECO:0007669"/>
    <property type="project" value="TreeGrafter"/>
</dbReference>
<dbReference type="CDD" id="cd06127">
    <property type="entry name" value="DEDDh"/>
    <property type="match status" value="1"/>
</dbReference>
<dbReference type="InterPro" id="IPR012337">
    <property type="entry name" value="RNaseH-like_sf"/>
</dbReference>
<dbReference type="SUPFAM" id="SSF53098">
    <property type="entry name" value="Ribonuclease H-like"/>
    <property type="match status" value="1"/>
</dbReference>
<evidence type="ECO:0000256" key="2">
    <source>
        <dbReference type="ARBA" id="ARBA00022801"/>
    </source>
</evidence>
<keyword evidence="1" id="KW-0540">Nuclease</keyword>